<dbReference type="GO" id="GO:0016787">
    <property type="term" value="F:hydrolase activity"/>
    <property type="evidence" value="ECO:0007669"/>
    <property type="project" value="UniProtKB-KW"/>
</dbReference>
<evidence type="ECO:0000259" key="5">
    <source>
        <dbReference type="PROSITE" id="PS50994"/>
    </source>
</evidence>
<comment type="caution">
    <text evidence="6">The sequence shown here is derived from an EMBL/GenBank/DDBJ whole genome shotgun (WGS) entry which is preliminary data.</text>
</comment>
<dbReference type="InterPro" id="IPR013103">
    <property type="entry name" value="RVT_2"/>
</dbReference>
<dbReference type="GO" id="GO:0046872">
    <property type="term" value="F:metal ion binding"/>
    <property type="evidence" value="ECO:0007669"/>
    <property type="project" value="UniProtKB-KW"/>
</dbReference>
<gene>
    <name evidence="6" type="ORF">QYE76_022452</name>
</gene>
<dbReference type="Gene3D" id="3.30.420.10">
    <property type="entry name" value="Ribonuclease H-like superfamily/Ribonuclease H"/>
    <property type="match status" value="1"/>
</dbReference>
<dbReference type="Pfam" id="PF07727">
    <property type="entry name" value="RVT_2"/>
    <property type="match status" value="1"/>
</dbReference>
<protein>
    <recommendedName>
        <fullName evidence="5">Integrase catalytic domain-containing protein</fullName>
    </recommendedName>
</protein>
<feature type="coiled-coil region" evidence="3">
    <location>
        <begin position="32"/>
        <end position="111"/>
    </location>
</feature>
<feature type="compositionally biased region" description="Basic and acidic residues" evidence="4">
    <location>
        <begin position="694"/>
        <end position="704"/>
    </location>
</feature>
<keyword evidence="2" id="KW-0378">Hydrolase</keyword>
<feature type="compositionally biased region" description="Basic and acidic residues" evidence="4">
    <location>
        <begin position="880"/>
        <end position="893"/>
    </location>
</feature>
<feature type="compositionally biased region" description="Acidic residues" evidence="4">
    <location>
        <begin position="486"/>
        <end position="500"/>
    </location>
</feature>
<proteinExistence type="predicted"/>
<feature type="compositionally biased region" description="Acidic residues" evidence="4">
    <location>
        <begin position="920"/>
        <end position="931"/>
    </location>
</feature>
<feature type="compositionally biased region" description="Basic and acidic residues" evidence="4">
    <location>
        <begin position="476"/>
        <end position="485"/>
    </location>
</feature>
<evidence type="ECO:0000313" key="6">
    <source>
        <dbReference type="EMBL" id="KAK1616935.1"/>
    </source>
</evidence>
<dbReference type="InterPro" id="IPR001584">
    <property type="entry name" value="Integrase_cat-core"/>
</dbReference>
<evidence type="ECO:0000313" key="7">
    <source>
        <dbReference type="Proteomes" id="UP001231189"/>
    </source>
</evidence>
<dbReference type="InterPro" id="IPR057670">
    <property type="entry name" value="SH3_retrovirus"/>
</dbReference>
<dbReference type="Pfam" id="PF25597">
    <property type="entry name" value="SH3_retrovirus"/>
    <property type="match status" value="1"/>
</dbReference>
<keyword evidence="7" id="KW-1185">Reference proteome</keyword>
<reference evidence="6" key="1">
    <citation type="submission" date="2023-07" db="EMBL/GenBank/DDBJ databases">
        <title>A chromosome-level genome assembly of Lolium multiflorum.</title>
        <authorList>
            <person name="Chen Y."/>
            <person name="Copetti D."/>
            <person name="Kolliker R."/>
            <person name="Studer B."/>
        </authorList>
    </citation>
    <scope>NUCLEOTIDE SEQUENCE</scope>
    <source>
        <strain evidence="6">02402/16</strain>
        <tissue evidence="6">Leaf</tissue>
    </source>
</reference>
<dbReference type="GO" id="GO:0003676">
    <property type="term" value="F:nucleic acid binding"/>
    <property type="evidence" value="ECO:0007669"/>
    <property type="project" value="InterPro"/>
</dbReference>
<dbReference type="GO" id="GO:0015074">
    <property type="term" value="P:DNA integration"/>
    <property type="evidence" value="ECO:0007669"/>
    <property type="project" value="InterPro"/>
</dbReference>
<organism evidence="6 7">
    <name type="scientific">Lolium multiflorum</name>
    <name type="common">Italian ryegrass</name>
    <name type="synonym">Lolium perenne subsp. multiflorum</name>
    <dbReference type="NCBI Taxonomy" id="4521"/>
    <lineage>
        <taxon>Eukaryota</taxon>
        <taxon>Viridiplantae</taxon>
        <taxon>Streptophyta</taxon>
        <taxon>Embryophyta</taxon>
        <taxon>Tracheophyta</taxon>
        <taxon>Spermatophyta</taxon>
        <taxon>Magnoliopsida</taxon>
        <taxon>Liliopsida</taxon>
        <taxon>Poales</taxon>
        <taxon>Poaceae</taxon>
        <taxon>BOP clade</taxon>
        <taxon>Pooideae</taxon>
        <taxon>Poodae</taxon>
        <taxon>Poeae</taxon>
        <taxon>Poeae Chloroplast Group 2 (Poeae type)</taxon>
        <taxon>Loliodinae</taxon>
        <taxon>Loliinae</taxon>
        <taxon>Lolium</taxon>
    </lineage>
</organism>
<feature type="domain" description="Integrase catalytic" evidence="5">
    <location>
        <begin position="204"/>
        <end position="301"/>
    </location>
</feature>
<sequence>MGIINTVHQAPSSTINTLDKKCQIEREDSLEIAALKNSLEEGQETIASLEEKLETLEEPQDEIAKLTKERDLARAKTKVLKKEKAKFGVDHEKLVKDLDELDKAHKALKSEYSLLSKSNEQLQIRLAEYVVPSSSTSTCDHANIVEENARLKDELAKASSPQSKLSLDDLLNILGSTFSRRKMRLNKSSLTLPPRCNANTTSYMAIRSDNGSEFKNYTLNDFLSDEGIRHQYSAAYTPQQNGVAERKNRTLMDMARSMMAEYKSRYNFWAEAISTACHSSNRLYLRKGLNKTPYEILTGNKPNISYFKVFGCKCFYKIKGVRLSKFAPKALEGIFVGYGAESHTYRVFDIASGIIIESCSVKFEENDGSQVGQVDVCAGDEIPQDAIVRMGVGFFRPIEGHGVASREGLCSTMVEPSSSQHQQTPSLEANDAPTQEQEQDPPSSVQDQGQDQPRIHDGSDEYPFNILLSPNNVQDQAHDVEHSQEIEEAQVEGQDGDPNDQVDQVIPPRPRRTKEEIEARRLARRDRNLEILEHTHEKVLSDVRGRVSTRRQLANFSNHHAYISLVEPKKVFEALEDPDWLEAMHDELNNFKRNKVWTLVEKPKECRNVIGTKWIFKNKQDEFGNVVRNKARLVAQGFSQIEGIDFGETYAPVARLESIHKTLLDTTCSGSFTSNKEEFKRDLLDRIKENAEDWENDKGKESGYADKPPFKPLPPKEGNEEKEKKKKKGTKKKKKKENKKKEVTAYPRVNEITLGNRKYVAPNDYYDNESEYDDLPIPFTHISDHDLDEHAAFDIENLFGTDYEINDDSIIHVPLNDDIESSKLGDVVLEDPVFETSTFSENDDITYSDKTLLDTTCSGSFTSNKEEFKRDLLDRIKENAEDWENDKGKESGYADKPPFKPLPPKEGNEEKEKKKKKNEEEEEEEEEEEGE</sequence>
<dbReference type="AlphaFoldDB" id="A0AAD8R8P6"/>
<dbReference type="PANTHER" id="PTHR42648:SF21">
    <property type="entry name" value="CYSTEINE-RICH RLK (RECEPTOR-LIKE PROTEIN KINASE) 8"/>
    <property type="match status" value="1"/>
</dbReference>
<feature type="region of interest" description="Disordered" evidence="4">
    <location>
        <begin position="694"/>
        <end position="743"/>
    </location>
</feature>
<dbReference type="Proteomes" id="UP001231189">
    <property type="component" value="Unassembled WGS sequence"/>
</dbReference>
<feature type="region of interest" description="Disordered" evidence="4">
    <location>
        <begin position="414"/>
        <end position="509"/>
    </location>
</feature>
<dbReference type="InterPro" id="IPR039537">
    <property type="entry name" value="Retrotran_Ty1/copia-like"/>
</dbReference>
<feature type="region of interest" description="Disordered" evidence="4">
    <location>
        <begin position="880"/>
        <end position="931"/>
    </location>
</feature>
<evidence type="ECO:0000256" key="3">
    <source>
        <dbReference type="SAM" id="Coils"/>
    </source>
</evidence>
<feature type="compositionally biased region" description="Polar residues" evidence="4">
    <location>
        <begin position="414"/>
        <end position="451"/>
    </location>
</feature>
<keyword evidence="3" id="KW-0175">Coiled coil</keyword>
<feature type="compositionally biased region" description="Basic residues" evidence="4">
    <location>
        <begin position="724"/>
        <end position="738"/>
    </location>
</feature>
<evidence type="ECO:0000256" key="1">
    <source>
        <dbReference type="ARBA" id="ARBA00022723"/>
    </source>
</evidence>
<accession>A0AAD8R8P6</accession>
<dbReference type="Gene3D" id="1.10.287.1490">
    <property type="match status" value="1"/>
</dbReference>
<dbReference type="EMBL" id="JAUUTY010000006">
    <property type="protein sequence ID" value="KAK1616935.1"/>
    <property type="molecule type" value="Genomic_DNA"/>
</dbReference>
<name>A0AAD8R8P6_LOLMU</name>
<dbReference type="PROSITE" id="PS50994">
    <property type="entry name" value="INTEGRASE"/>
    <property type="match status" value="1"/>
</dbReference>
<dbReference type="InterPro" id="IPR036397">
    <property type="entry name" value="RNaseH_sf"/>
</dbReference>
<keyword evidence="1" id="KW-0479">Metal-binding</keyword>
<dbReference type="SUPFAM" id="SSF53098">
    <property type="entry name" value="Ribonuclease H-like"/>
    <property type="match status" value="1"/>
</dbReference>
<dbReference type="InterPro" id="IPR012337">
    <property type="entry name" value="RNaseH-like_sf"/>
</dbReference>
<evidence type="ECO:0000256" key="2">
    <source>
        <dbReference type="ARBA" id="ARBA00022801"/>
    </source>
</evidence>
<dbReference type="PANTHER" id="PTHR42648">
    <property type="entry name" value="TRANSPOSASE, PUTATIVE-RELATED"/>
    <property type="match status" value="1"/>
</dbReference>
<evidence type="ECO:0000256" key="4">
    <source>
        <dbReference type="SAM" id="MobiDB-lite"/>
    </source>
</evidence>